<evidence type="ECO:0000313" key="11">
    <source>
        <dbReference type="EMBL" id="KAF0697654.1"/>
    </source>
</evidence>
<dbReference type="InterPro" id="IPR013083">
    <property type="entry name" value="Znf_RING/FYVE/PHD"/>
</dbReference>
<dbReference type="SUPFAM" id="SSF50156">
    <property type="entry name" value="PDZ domain-like"/>
    <property type="match status" value="1"/>
</dbReference>
<keyword evidence="5 6" id="KW-0040">ANK repeat</keyword>
<keyword evidence="3 7" id="KW-0863">Zinc-finger</keyword>
<evidence type="ECO:0000256" key="4">
    <source>
        <dbReference type="ARBA" id="ARBA00022833"/>
    </source>
</evidence>
<dbReference type="InterPro" id="IPR001478">
    <property type="entry name" value="PDZ"/>
</dbReference>
<dbReference type="InterPro" id="IPR036770">
    <property type="entry name" value="Ankyrin_rpt-contain_sf"/>
</dbReference>
<accession>A0A485KUT2</accession>
<proteinExistence type="predicted"/>
<feature type="repeat" description="ANK" evidence="6">
    <location>
        <begin position="519"/>
        <end position="541"/>
    </location>
</feature>
<dbReference type="Gene3D" id="1.25.40.20">
    <property type="entry name" value="Ankyrin repeat-containing domain"/>
    <property type="match status" value="1"/>
</dbReference>
<keyword evidence="2" id="KW-0677">Repeat</keyword>
<dbReference type="EMBL" id="VJMH01005298">
    <property type="protein sequence ID" value="KAF0697654.1"/>
    <property type="molecule type" value="Genomic_DNA"/>
</dbReference>
<sequence length="804" mass="87228">MSKAKQNWIDEQAAEYADLVNDSSFASATGYVEDDPTEYQLIWEGGDLGVALTTNPGGAGVSVSRITGKGFPHGIKNVVPGDVLLAVNELDTFNLTLEDVVKYLQECDLPATLRLTRPENVTRNVEAKTRQSLMQSNRPSNYQAPRVSALSSYKPQRQSFKPPTAAVAAADGVTSPTNAGKPSDSRLSAQDRASSAKKKGIASAYVPRPSLPSQQSATAVQPPAPPVVAAAPKAQPRPVQPEPVSVPKPQVVAQPHPEPAAAVVMPPSILKKPTISSSTASISTASVSDNKLSIASNSSALDTRGSVDHRASAASNASNATAIAVEDVEAMASLHLHQTPAIKNRESRGESTVSEMAMMDSMHEEDFAILDKLDEHNASFNEPKVMLVDEEHEHRFSGFDEGKEDEYDNEFENEIEDDDDDDNYAPLDMVNVPTPPATAIPTAKNDSQAPYMPGMGRDSVLPTTGSTRGTKMHAPRSEPSQPMSTVHEAAAKGDLRSVLTFIRQDPNGPEVLLRREPNHGQTAFHLAVKSGNVSLIQMMIDQFAVHTAPTEELLKIEDDKGNTALHFAATKTPHVVHLLLEAGSPVTTRNSRGLTPLIIAVMTNKKDDIIIVNMLLKFGANPNDVHDATTIIHTAIGLKLLKVAGALVRAGAKLDVEDSEGKTVFEKINRASVKYLVSHIYYPPTFINEKERNECMLCQKKFSFTRRKYNCTHCGRLCCIDDAAVSIPFFQFPQGFPGRIHKGAGVLDEKRCCKTCYNVLKERHEKSAVPKLEKGFIARVIGVEWDEVNPDKLQTIQAAGRRRG</sequence>
<dbReference type="InterPro" id="IPR017455">
    <property type="entry name" value="Znf_FYVE-rel"/>
</dbReference>
<dbReference type="OrthoDB" id="20872at2759"/>
<evidence type="ECO:0000259" key="9">
    <source>
        <dbReference type="PROSITE" id="PS50106"/>
    </source>
</evidence>
<dbReference type="GO" id="GO:0008270">
    <property type="term" value="F:zinc ion binding"/>
    <property type="evidence" value="ECO:0007669"/>
    <property type="project" value="UniProtKB-KW"/>
</dbReference>
<evidence type="ECO:0000259" key="10">
    <source>
        <dbReference type="PROSITE" id="PS50178"/>
    </source>
</evidence>
<dbReference type="SMART" id="SM00248">
    <property type="entry name" value="ANK"/>
    <property type="match status" value="4"/>
</dbReference>
<protein>
    <submittedName>
        <fullName evidence="12">Aste57867_11674 protein</fullName>
    </submittedName>
</protein>
<reference evidence="11" key="2">
    <citation type="submission" date="2019-06" db="EMBL/GenBank/DDBJ databases">
        <title>Genomics analysis of Aphanomyces spp. identifies a new class of oomycete effector associated with host adaptation.</title>
        <authorList>
            <person name="Gaulin E."/>
        </authorList>
    </citation>
    <scope>NUCLEOTIDE SEQUENCE</scope>
    <source>
        <strain evidence="11">CBS 578.67</strain>
    </source>
</reference>
<evidence type="ECO:0000256" key="7">
    <source>
        <dbReference type="PROSITE-ProRule" id="PRU00091"/>
    </source>
</evidence>
<dbReference type="Gene3D" id="3.30.40.10">
    <property type="entry name" value="Zinc/RING finger domain, C3HC4 (zinc finger)"/>
    <property type="match status" value="1"/>
</dbReference>
<dbReference type="InterPro" id="IPR002110">
    <property type="entry name" value="Ankyrin_rpt"/>
</dbReference>
<dbReference type="InterPro" id="IPR050776">
    <property type="entry name" value="Ank_Repeat/CDKN_Inhibitor"/>
</dbReference>
<dbReference type="SMART" id="SM00064">
    <property type="entry name" value="FYVE"/>
    <property type="match status" value="1"/>
</dbReference>
<evidence type="ECO:0000313" key="12">
    <source>
        <dbReference type="EMBL" id="VFT88532.1"/>
    </source>
</evidence>
<dbReference type="InterPro" id="IPR036034">
    <property type="entry name" value="PDZ_sf"/>
</dbReference>
<dbReference type="Proteomes" id="UP000332933">
    <property type="component" value="Unassembled WGS sequence"/>
</dbReference>
<evidence type="ECO:0000256" key="2">
    <source>
        <dbReference type="ARBA" id="ARBA00022737"/>
    </source>
</evidence>
<feature type="domain" description="PDZ" evidence="9">
    <location>
        <begin position="46"/>
        <end position="119"/>
    </location>
</feature>
<reference evidence="12 13" key="1">
    <citation type="submission" date="2019-03" db="EMBL/GenBank/DDBJ databases">
        <authorList>
            <person name="Gaulin E."/>
            <person name="Dumas B."/>
        </authorList>
    </citation>
    <scope>NUCLEOTIDE SEQUENCE [LARGE SCALE GENOMIC DNA]</scope>
    <source>
        <strain evidence="12">CBS 568.67</strain>
    </source>
</reference>
<dbReference type="SUPFAM" id="SSF57903">
    <property type="entry name" value="FYVE/PHD zinc finger"/>
    <property type="match status" value="1"/>
</dbReference>
<keyword evidence="13" id="KW-1185">Reference proteome</keyword>
<name>A0A485KUT2_9STRA</name>
<evidence type="ECO:0000256" key="1">
    <source>
        <dbReference type="ARBA" id="ARBA00022723"/>
    </source>
</evidence>
<dbReference type="PROSITE" id="PS50106">
    <property type="entry name" value="PDZ"/>
    <property type="match status" value="1"/>
</dbReference>
<feature type="compositionally biased region" description="Polar residues" evidence="8">
    <location>
        <begin position="130"/>
        <end position="161"/>
    </location>
</feature>
<evidence type="ECO:0000313" key="13">
    <source>
        <dbReference type="Proteomes" id="UP000332933"/>
    </source>
</evidence>
<feature type="domain" description="FYVE-type" evidence="10">
    <location>
        <begin position="689"/>
        <end position="761"/>
    </location>
</feature>
<keyword evidence="4" id="KW-0862">Zinc</keyword>
<dbReference type="SMART" id="SM00228">
    <property type="entry name" value="PDZ"/>
    <property type="match status" value="1"/>
</dbReference>
<feature type="region of interest" description="Disordered" evidence="8">
    <location>
        <begin position="462"/>
        <end position="483"/>
    </location>
</feature>
<dbReference type="Gene3D" id="2.30.42.10">
    <property type="match status" value="1"/>
</dbReference>
<feature type="compositionally biased region" description="Polar residues" evidence="8">
    <location>
        <begin position="174"/>
        <end position="192"/>
    </location>
</feature>
<dbReference type="PROSITE" id="PS50088">
    <property type="entry name" value="ANK_REPEAT"/>
    <property type="match status" value="2"/>
</dbReference>
<gene>
    <name evidence="12" type="primary">Aste57867_11674</name>
    <name evidence="11" type="ORF">As57867_011631</name>
    <name evidence="12" type="ORF">ASTE57867_11674</name>
</gene>
<dbReference type="PANTHER" id="PTHR24201">
    <property type="entry name" value="ANK_REP_REGION DOMAIN-CONTAINING PROTEIN"/>
    <property type="match status" value="1"/>
</dbReference>
<dbReference type="CDD" id="cd00136">
    <property type="entry name" value="PDZ_canonical"/>
    <property type="match status" value="1"/>
</dbReference>
<keyword evidence="1" id="KW-0479">Metal-binding</keyword>
<organism evidence="12 13">
    <name type="scientific">Aphanomyces stellatus</name>
    <dbReference type="NCBI Taxonomy" id="120398"/>
    <lineage>
        <taxon>Eukaryota</taxon>
        <taxon>Sar</taxon>
        <taxon>Stramenopiles</taxon>
        <taxon>Oomycota</taxon>
        <taxon>Saprolegniomycetes</taxon>
        <taxon>Saprolegniales</taxon>
        <taxon>Verrucalvaceae</taxon>
        <taxon>Aphanomyces</taxon>
    </lineage>
</organism>
<dbReference type="AlphaFoldDB" id="A0A485KUT2"/>
<dbReference type="Pfam" id="PF12796">
    <property type="entry name" value="Ank_2"/>
    <property type="match status" value="1"/>
</dbReference>
<dbReference type="InterPro" id="IPR011011">
    <property type="entry name" value="Znf_FYVE_PHD"/>
</dbReference>
<dbReference type="Pfam" id="PF01363">
    <property type="entry name" value="FYVE"/>
    <property type="match status" value="1"/>
</dbReference>
<evidence type="ECO:0000256" key="5">
    <source>
        <dbReference type="ARBA" id="ARBA00023043"/>
    </source>
</evidence>
<dbReference type="Pfam" id="PF00023">
    <property type="entry name" value="Ank"/>
    <property type="match status" value="1"/>
</dbReference>
<feature type="compositionally biased region" description="Low complexity" evidence="8">
    <location>
        <begin position="212"/>
        <end position="237"/>
    </location>
</feature>
<evidence type="ECO:0000256" key="6">
    <source>
        <dbReference type="PROSITE-ProRule" id="PRU00023"/>
    </source>
</evidence>
<dbReference type="SUPFAM" id="SSF48403">
    <property type="entry name" value="Ankyrin repeat"/>
    <property type="match status" value="1"/>
</dbReference>
<feature type="region of interest" description="Disordered" evidence="8">
    <location>
        <begin position="125"/>
        <end position="252"/>
    </location>
</feature>
<dbReference type="EMBL" id="CAADRA010005319">
    <property type="protein sequence ID" value="VFT88532.1"/>
    <property type="molecule type" value="Genomic_DNA"/>
</dbReference>
<evidence type="ECO:0000256" key="3">
    <source>
        <dbReference type="ARBA" id="ARBA00022771"/>
    </source>
</evidence>
<dbReference type="InterPro" id="IPR000306">
    <property type="entry name" value="Znf_FYVE"/>
</dbReference>
<feature type="repeat" description="ANK" evidence="6">
    <location>
        <begin position="592"/>
        <end position="627"/>
    </location>
</feature>
<dbReference type="PROSITE" id="PS50178">
    <property type="entry name" value="ZF_FYVE"/>
    <property type="match status" value="1"/>
</dbReference>
<evidence type="ECO:0000256" key="8">
    <source>
        <dbReference type="SAM" id="MobiDB-lite"/>
    </source>
</evidence>
<dbReference type="PROSITE" id="PS50297">
    <property type="entry name" value="ANK_REP_REGION"/>
    <property type="match status" value="2"/>
</dbReference>
<dbReference type="CDD" id="cd00065">
    <property type="entry name" value="FYVE_like_SF"/>
    <property type="match status" value="1"/>
</dbReference>